<dbReference type="GO" id="GO:0016881">
    <property type="term" value="F:acid-amino acid ligase activity"/>
    <property type="evidence" value="ECO:0007669"/>
    <property type="project" value="InterPro"/>
</dbReference>
<dbReference type="SUPFAM" id="SSF53244">
    <property type="entry name" value="MurD-like peptide ligases, peptide-binding domain"/>
    <property type="match status" value="1"/>
</dbReference>
<evidence type="ECO:0000256" key="4">
    <source>
        <dbReference type="SAM" id="Phobius"/>
    </source>
</evidence>
<dbReference type="RefSeq" id="WP_074954574.1">
    <property type="nucleotide sequence ID" value="NZ_FPBV01000017.1"/>
</dbReference>
<organism evidence="7 8">
    <name type="scientific">Alicyclobacillus macrosporangiidus</name>
    <dbReference type="NCBI Taxonomy" id="392015"/>
    <lineage>
        <taxon>Bacteria</taxon>
        <taxon>Bacillati</taxon>
        <taxon>Bacillota</taxon>
        <taxon>Bacilli</taxon>
        <taxon>Bacillales</taxon>
        <taxon>Alicyclobacillaceae</taxon>
        <taxon>Alicyclobacillus</taxon>
    </lineage>
</organism>
<feature type="transmembrane region" description="Helical" evidence="4">
    <location>
        <begin position="136"/>
        <end position="155"/>
    </location>
</feature>
<dbReference type="SUPFAM" id="SSF53623">
    <property type="entry name" value="MurD-like peptide ligases, catalytic domain"/>
    <property type="match status" value="1"/>
</dbReference>
<dbReference type="Proteomes" id="UP000183508">
    <property type="component" value="Unassembled WGS sequence"/>
</dbReference>
<dbReference type="GO" id="GO:0005524">
    <property type="term" value="F:ATP binding"/>
    <property type="evidence" value="ECO:0007669"/>
    <property type="project" value="UniProtKB-KW"/>
</dbReference>
<dbReference type="InterPro" id="IPR036615">
    <property type="entry name" value="Mur_ligase_C_dom_sf"/>
</dbReference>
<keyword evidence="1 7" id="KW-0436">Ligase</keyword>
<feature type="transmembrane region" description="Helical" evidence="4">
    <location>
        <begin position="112"/>
        <end position="130"/>
    </location>
</feature>
<evidence type="ECO:0000256" key="1">
    <source>
        <dbReference type="ARBA" id="ARBA00022598"/>
    </source>
</evidence>
<keyword evidence="4" id="KW-0472">Membrane</keyword>
<gene>
    <name evidence="7" type="ORF">SAMN05421543_11777</name>
</gene>
<keyword evidence="8" id="KW-1185">Reference proteome</keyword>
<feature type="domain" description="Mur ligase C-terminal" evidence="5">
    <location>
        <begin position="397"/>
        <end position="519"/>
    </location>
</feature>
<dbReference type="Pfam" id="PF08245">
    <property type="entry name" value="Mur_ligase_M"/>
    <property type="match status" value="1"/>
</dbReference>
<reference evidence="8" key="1">
    <citation type="submission" date="2016-10" db="EMBL/GenBank/DDBJ databases">
        <authorList>
            <person name="Varghese N."/>
        </authorList>
    </citation>
    <scope>NUCLEOTIDE SEQUENCE [LARGE SCALE GENOMIC DNA]</scope>
    <source>
        <strain evidence="8">DSM 17980</strain>
    </source>
</reference>
<feature type="domain" description="Mur ligase central" evidence="6">
    <location>
        <begin position="185"/>
        <end position="374"/>
    </location>
</feature>
<keyword evidence="4" id="KW-1133">Transmembrane helix</keyword>
<dbReference type="STRING" id="392015.SAMN05421543_11777"/>
<sequence>MFQAVIWVAAVCGWCWLLARTAPLVYYAQRESYQVQGYIRHHLRRTGQMPDLLLWGLAVVDAIAAATGWLAVLWGTAALTIAAGVWSAMNWRRERENMKLPLVWTARAKRLAAAYLVLGAAEAVAAAGWVPVLVGAPAALAVVNAAMVLVLTKPLEAAVQARYKRRANQRIRQLKQLNQLRVVGVTGSYGKTSTKFILAAILGAKYDVLATPGSYNTPMGICKVVNGDLEAHHQVFIAEMGARHKGDIRELVRLVEPDFSIITAVGPAHLETFGSIDAIARTKFDLARGTSPAGVCVVNGDNPHCLREARTLDRPVLFYGLREADHLAAYARDITVGAQGTQFVLVLPGDGEVSCRTRLLGQHNVLNIVGAALLARRMGLDLEEIARGIERIEPVEHRLQLIDPGNGVLVIDDAFNSNPDGAAAALEVLAQFEGRRKWVVTPGMVELGAESEAVHREFGRRMAAVCDHVVLVGRLNQAAMLAGLREAGFPEERILLAASLAEAQAKHLTRLAPGDVVLFENDLPDHLERG</sequence>
<evidence type="ECO:0000313" key="7">
    <source>
        <dbReference type="EMBL" id="SFU98949.1"/>
    </source>
</evidence>
<dbReference type="PANTHER" id="PTHR43024">
    <property type="entry name" value="UDP-N-ACETYLMURAMOYL-TRIPEPTIDE--D-ALANYL-D-ALANINE LIGASE"/>
    <property type="match status" value="1"/>
</dbReference>
<dbReference type="InterPro" id="IPR004101">
    <property type="entry name" value="Mur_ligase_C"/>
</dbReference>
<dbReference type="eggNOG" id="COG0770">
    <property type="taxonomic scope" value="Bacteria"/>
</dbReference>
<dbReference type="InterPro" id="IPR013221">
    <property type="entry name" value="Mur_ligase_cen"/>
</dbReference>
<dbReference type="Gene3D" id="3.90.190.20">
    <property type="entry name" value="Mur ligase, C-terminal domain"/>
    <property type="match status" value="1"/>
</dbReference>
<dbReference type="PANTHER" id="PTHR43024:SF1">
    <property type="entry name" value="UDP-N-ACETYLMURAMOYL-TRIPEPTIDE--D-ALANYL-D-ALANINE LIGASE"/>
    <property type="match status" value="1"/>
</dbReference>
<keyword evidence="2" id="KW-0547">Nucleotide-binding</keyword>
<accession>A0A1I7KNF3</accession>
<dbReference type="InterPro" id="IPR036565">
    <property type="entry name" value="Mur-like_cat_sf"/>
</dbReference>
<evidence type="ECO:0000259" key="6">
    <source>
        <dbReference type="Pfam" id="PF08245"/>
    </source>
</evidence>
<dbReference type="AlphaFoldDB" id="A0A1I7KNF3"/>
<keyword evidence="4" id="KW-0812">Transmembrane</keyword>
<dbReference type="InterPro" id="IPR051046">
    <property type="entry name" value="MurCDEF_CellWall_CoF430Synth"/>
</dbReference>
<evidence type="ECO:0000256" key="2">
    <source>
        <dbReference type="ARBA" id="ARBA00022741"/>
    </source>
</evidence>
<dbReference type="Pfam" id="PF02875">
    <property type="entry name" value="Mur_ligase_C"/>
    <property type="match status" value="1"/>
</dbReference>
<name>A0A1I7KNF3_9BACL</name>
<evidence type="ECO:0000259" key="5">
    <source>
        <dbReference type="Pfam" id="PF02875"/>
    </source>
</evidence>
<feature type="transmembrane region" description="Helical" evidence="4">
    <location>
        <begin position="72"/>
        <end position="91"/>
    </location>
</feature>
<keyword evidence="3" id="KW-0067">ATP-binding</keyword>
<protein>
    <submittedName>
        <fullName evidence="7">UDP-N-acetylmuramoyl-tripeptide--D-alanyl-D-alanine ligase</fullName>
    </submittedName>
</protein>
<proteinExistence type="predicted"/>
<dbReference type="EMBL" id="FPBV01000017">
    <property type="protein sequence ID" value="SFU98949.1"/>
    <property type="molecule type" value="Genomic_DNA"/>
</dbReference>
<dbReference type="Gene3D" id="3.40.1190.10">
    <property type="entry name" value="Mur-like, catalytic domain"/>
    <property type="match status" value="1"/>
</dbReference>
<feature type="transmembrane region" description="Helical" evidence="4">
    <location>
        <begin position="6"/>
        <end position="28"/>
    </location>
</feature>
<evidence type="ECO:0000313" key="8">
    <source>
        <dbReference type="Proteomes" id="UP000183508"/>
    </source>
</evidence>
<evidence type="ECO:0000256" key="3">
    <source>
        <dbReference type="ARBA" id="ARBA00022840"/>
    </source>
</evidence>